<dbReference type="FunFam" id="1.10.238.10:FF:000328">
    <property type="entry name" value="Calcium-binding EF hand family protein"/>
    <property type="match status" value="1"/>
</dbReference>
<dbReference type="EMBL" id="LSRQ01000288">
    <property type="protein sequence ID" value="OAY83972.1"/>
    <property type="molecule type" value="Genomic_DNA"/>
</dbReference>
<keyword evidence="2" id="KW-0812">Transmembrane</keyword>
<feature type="domain" description="EF-hand" evidence="3">
    <location>
        <begin position="213"/>
        <end position="239"/>
    </location>
</feature>
<dbReference type="Gene3D" id="1.10.238.10">
    <property type="entry name" value="EF-hand"/>
    <property type="match status" value="3"/>
</dbReference>
<dbReference type="Pfam" id="PF13833">
    <property type="entry name" value="EF-hand_8"/>
    <property type="match status" value="1"/>
</dbReference>
<dbReference type="Pfam" id="PF13202">
    <property type="entry name" value="EF-hand_5"/>
    <property type="match status" value="2"/>
</dbReference>
<organism evidence="4 5">
    <name type="scientific">Ananas comosus</name>
    <name type="common">Pineapple</name>
    <name type="synonym">Ananas ananas</name>
    <dbReference type="NCBI Taxonomy" id="4615"/>
    <lineage>
        <taxon>Eukaryota</taxon>
        <taxon>Viridiplantae</taxon>
        <taxon>Streptophyta</taxon>
        <taxon>Embryophyta</taxon>
        <taxon>Tracheophyta</taxon>
        <taxon>Spermatophyta</taxon>
        <taxon>Magnoliopsida</taxon>
        <taxon>Liliopsida</taxon>
        <taxon>Poales</taxon>
        <taxon>Bromeliaceae</taxon>
        <taxon>Bromelioideae</taxon>
        <taxon>Ananas</taxon>
    </lineage>
</organism>
<dbReference type="STRING" id="4615.A0A199W3A5"/>
<dbReference type="InterPro" id="IPR011992">
    <property type="entry name" value="EF-hand-dom_pair"/>
</dbReference>
<evidence type="ECO:0000313" key="4">
    <source>
        <dbReference type="EMBL" id="OAY83972.1"/>
    </source>
</evidence>
<feature type="domain" description="EF-hand" evidence="3">
    <location>
        <begin position="331"/>
        <end position="366"/>
    </location>
</feature>
<keyword evidence="2" id="KW-1133">Transmembrane helix</keyword>
<name>A0A199W3A5_ANACO</name>
<dbReference type="PROSITE" id="PS00018">
    <property type="entry name" value="EF_HAND_1"/>
    <property type="match status" value="5"/>
</dbReference>
<evidence type="ECO:0000256" key="2">
    <source>
        <dbReference type="SAM" id="Phobius"/>
    </source>
</evidence>
<dbReference type="InterPro" id="IPR002048">
    <property type="entry name" value="EF_hand_dom"/>
</dbReference>
<feature type="domain" description="EF-hand" evidence="3">
    <location>
        <begin position="292"/>
        <end position="327"/>
    </location>
</feature>
<comment type="caution">
    <text evidence="4">The sequence shown here is derived from an EMBL/GenBank/DDBJ whole genome shotgun (WGS) entry which is preliminary data.</text>
</comment>
<sequence length="380" mass="43443">MGKSHPNPIVWIYVALTLFVVLLLSFAPTHHHLRPHRRLKLRSSFAPRGDGGGGGGGHQVPFDPLIADIERRREDREWERAHYNFTHGGGGGGEGDAAPGMESQPEWEEFMDAEDYINDEDRFNVTRRIEELFPKVDVAPADGAITAEELTEWNLAQAQREVMHRTQRDLELHDKNRDGFISFAEYEPPSWAHTFHENNTTNDGMGWWKEAHFNASDVDGDGLLNLTEFNDFLHPADSANPKIIHWLCQEEIRERDQDKDGKLNFQEFFNGLFSLVRAHDEVETTSHETDSSGEAPAKKLFSQLDKDKDGLLSADELKPVIGNIHPSEHYYAKQQADYVLSQADTDKDGRLSLKEMIENPYVFYSSIFAEDDYGYHDEFR</sequence>
<feature type="transmembrane region" description="Helical" evidence="2">
    <location>
        <begin position="12"/>
        <end position="33"/>
    </location>
</feature>
<dbReference type="GO" id="GO:0005783">
    <property type="term" value="C:endoplasmic reticulum"/>
    <property type="evidence" value="ECO:0007669"/>
    <property type="project" value="TreeGrafter"/>
</dbReference>
<evidence type="ECO:0000259" key="3">
    <source>
        <dbReference type="PROSITE" id="PS50222"/>
    </source>
</evidence>
<proteinExistence type="predicted"/>
<keyword evidence="1" id="KW-0106">Calcium</keyword>
<dbReference type="PROSITE" id="PS50222">
    <property type="entry name" value="EF_HAND_2"/>
    <property type="match status" value="4"/>
</dbReference>
<dbReference type="InterPro" id="IPR018247">
    <property type="entry name" value="EF_Hand_1_Ca_BS"/>
</dbReference>
<dbReference type="Pfam" id="PF13499">
    <property type="entry name" value="EF-hand_7"/>
    <property type="match status" value="1"/>
</dbReference>
<protein>
    <submittedName>
        <fullName evidence="4">Calumenin-B</fullName>
    </submittedName>
</protein>
<dbReference type="Proteomes" id="UP000092600">
    <property type="component" value="Unassembled WGS sequence"/>
</dbReference>
<dbReference type="AlphaFoldDB" id="A0A199W3A5"/>
<feature type="domain" description="EF-hand" evidence="3">
    <location>
        <begin position="248"/>
        <end position="278"/>
    </location>
</feature>
<dbReference type="PANTHER" id="PTHR10827">
    <property type="entry name" value="RETICULOCALBIN"/>
    <property type="match status" value="1"/>
</dbReference>
<dbReference type="GO" id="GO:0005509">
    <property type="term" value="F:calcium ion binding"/>
    <property type="evidence" value="ECO:0007669"/>
    <property type="project" value="InterPro"/>
</dbReference>
<keyword evidence="2" id="KW-0472">Membrane</keyword>
<evidence type="ECO:0000256" key="1">
    <source>
        <dbReference type="ARBA" id="ARBA00022837"/>
    </source>
</evidence>
<dbReference type="SUPFAM" id="SSF47473">
    <property type="entry name" value="EF-hand"/>
    <property type="match status" value="2"/>
</dbReference>
<reference evidence="4 5" key="1">
    <citation type="journal article" date="2016" name="DNA Res.">
        <title>The draft genome of MD-2 pineapple using hybrid error correction of long reads.</title>
        <authorList>
            <person name="Redwan R.M."/>
            <person name="Saidin A."/>
            <person name="Kumar S.V."/>
        </authorList>
    </citation>
    <scope>NUCLEOTIDE SEQUENCE [LARGE SCALE GENOMIC DNA]</scope>
    <source>
        <strain evidence="5">cv. MD2</strain>
        <tissue evidence="4">Leaf</tissue>
    </source>
</reference>
<accession>A0A199W3A5</accession>
<dbReference type="PANTHER" id="PTHR10827:SF101">
    <property type="entry name" value="CALCIUM-BINDING EF HAND FAMILY PROTEIN"/>
    <property type="match status" value="1"/>
</dbReference>
<dbReference type="SMART" id="SM00054">
    <property type="entry name" value="EFh"/>
    <property type="match status" value="5"/>
</dbReference>
<evidence type="ECO:0000313" key="5">
    <source>
        <dbReference type="Proteomes" id="UP000092600"/>
    </source>
</evidence>
<gene>
    <name evidence="4" type="ORF">ACMD2_04594</name>
</gene>